<dbReference type="PROSITE" id="PS50110">
    <property type="entry name" value="RESPONSE_REGULATORY"/>
    <property type="match status" value="1"/>
</dbReference>
<dbReference type="InterPro" id="IPR045279">
    <property type="entry name" value="ARR-like"/>
</dbReference>
<sequence length="287" mass="30010">MESETSGAPRRSLHGNGKPPGRGSGVRAGEGKGREGKGGPASSTSARPASHHVLTPRERKRMGAGAEGKPPPAVRVLVVDDSPVDRRVVELLLRNHKQAGAAPFHVTAVDSGKKAMELLLPGLTAEAAGPAVDVVLTDYCMPEMTGYDLLKAIKALRSPNPIPVVVMSSENEPQRISRCLTAGAKDFILKPLRSEDVQRLRNCSGAAAPCISSSSSSKAGVLLSSSQSQAQALNNAGGGSGSSSTELPHYFQFPLLVKLALLAYAVLCLGKFLHRCSNGSFLSLWSA</sequence>
<evidence type="ECO:0000313" key="5">
    <source>
        <dbReference type="EMBL" id="UXL82661.1"/>
    </source>
</evidence>
<evidence type="ECO:0000256" key="1">
    <source>
        <dbReference type="ARBA" id="ARBA00023012"/>
    </source>
</evidence>
<feature type="modified residue" description="4-aspartylphosphate" evidence="2">
    <location>
        <position position="138"/>
    </location>
</feature>
<accession>A0A977R5H5</accession>
<reference evidence="5" key="1">
    <citation type="submission" date="2021-06" db="EMBL/GenBank/DDBJ databases">
        <authorList>
            <person name="Jing X."/>
        </authorList>
    </citation>
    <scope>NUCLEOTIDE SEQUENCE</scope>
</reference>
<evidence type="ECO:0000256" key="2">
    <source>
        <dbReference type="PROSITE-ProRule" id="PRU00169"/>
    </source>
</evidence>
<dbReference type="SUPFAM" id="SSF52172">
    <property type="entry name" value="CheY-like"/>
    <property type="match status" value="1"/>
</dbReference>
<dbReference type="CDD" id="cd17581">
    <property type="entry name" value="REC_typeA_ARR"/>
    <property type="match status" value="1"/>
</dbReference>
<keyword evidence="2" id="KW-0597">Phosphoprotein</keyword>
<feature type="region of interest" description="Disordered" evidence="3">
    <location>
        <begin position="1"/>
        <end position="73"/>
    </location>
</feature>
<dbReference type="Gene3D" id="3.40.50.2300">
    <property type="match status" value="1"/>
</dbReference>
<feature type="domain" description="Response regulatory" evidence="4">
    <location>
        <begin position="75"/>
        <end position="205"/>
    </location>
</feature>
<evidence type="ECO:0000259" key="4">
    <source>
        <dbReference type="PROSITE" id="PS50110"/>
    </source>
</evidence>
<keyword evidence="1" id="KW-0902">Two-component regulatory system</keyword>
<dbReference type="GO" id="GO:0000160">
    <property type="term" value="P:phosphorelay signal transduction system"/>
    <property type="evidence" value="ECO:0007669"/>
    <property type="project" value="UniProtKB-KW"/>
</dbReference>
<dbReference type="InterPro" id="IPR001789">
    <property type="entry name" value="Sig_transdc_resp-reg_receiver"/>
</dbReference>
<proteinExistence type="evidence at transcript level"/>
<dbReference type="Pfam" id="PF00072">
    <property type="entry name" value="Response_reg"/>
    <property type="match status" value="1"/>
</dbReference>
<protein>
    <submittedName>
        <fullName evidence="5">ARR7</fullName>
    </submittedName>
</protein>
<feature type="compositionally biased region" description="Gly residues" evidence="3">
    <location>
        <begin position="18"/>
        <end position="28"/>
    </location>
</feature>
<dbReference type="PANTHER" id="PTHR43874">
    <property type="entry name" value="TWO-COMPONENT RESPONSE REGULATOR"/>
    <property type="match status" value="1"/>
</dbReference>
<dbReference type="InterPro" id="IPR011006">
    <property type="entry name" value="CheY-like_superfamily"/>
</dbReference>
<dbReference type="PANTHER" id="PTHR43874:SF85">
    <property type="entry name" value="TWO-COMPONENT RESPONSE REGULATOR ORR2"/>
    <property type="match status" value="1"/>
</dbReference>
<organism evidence="5">
    <name type="scientific">Lolium perenne</name>
    <name type="common">Perennial ryegrass</name>
    <dbReference type="NCBI Taxonomy" id="4522"/>
    <lineage>
        <taxon>Eukaryota</taxon>
        <taxon>Viridiplantae</taxon>
        <taxon>Streptophyta</taxon>
        <taxon>Embryophyta</taxon>
        <taxon>Tracheophyta</taxon>
        <taxon>Spermatophyta</taxon>
        <taxon>Magnoliopsida</taxon>
        <taxon>Liliopsida</taxon>
        <taxon>Poales</taxon>
        <taxon>Poaceae</taxon>
        <taxon>BOP clade</taxon>
        <taxon>Pooideae</taxon>
        <taxon>Poodae</taxon>
        <taxon>Poeae</taxon>
        <taxon>Poeae Chloroplast Group 2 (Poeae type)</taxon>
        <taxon>Loliodinae</taxon>
        <taxon>Loliinae</taxon>
        <taxon>Lolium</taxon>
    </lineage>
</organism>
<dbReference type="AlphaFoldDB" id="A0A977R5H5"/>
<evidence type="ECO:0000256" key="3">
    <source>
        <dbReference type="SAM" id="MobiDB-lite"/>
    </source>
</evidence>
<name>A0A977R5H5_LOLPR</name>
<dbReference type="SMART" id="SM00448">
    <property type="entry name" value="REC"/>
    <property type="match status" value="1"/>
</dbReference>
<dbReference type="GO" id="GO:0009736">
    <property type="term" value="P:cytokinin-activated signaling pathway"/>
    <property type="evidence" value="ECO:0007669"/>
    <property type="project" value="InterPro"/>
</dbReference>
<dbReference type="EMBL" id="MZ345677">
    <property type="protein sequence ID" value="UXL82661.1"/>
    <property type="molecule type" value="mRNA"/>
</dbReference>